<organism evidence="12 13">
    <name type="scientific">Citrobacter amalonaticus</name>
    <dbReference type="NCBI Taxonomy" id="35703"/>
    <lineage>
        <taxon>Bacteria</taxon>
        <taxon>Pseudomonadati</taxon>
        <taxon>Pseudomonadota</taxon>
        <taxon>Gammaproteobacteria</taxon>
        <taxon>Enterobacterales</taxon>
        <taxon>Enterobacteriaceae</taxon>
        <taxon>Citrobacter</taxon>
    </lineage>
</organism>
<name>A0A2S4RUN3_CITAM</name>
<dbReference type="Pfam" id="PF00563">
    <property type="entry name" value="EAL"/>
    <property type="match status" value="1"/>
</dbReference>
<dbReference type="InterPro" id="IPR035919">
    <property type="entry name" value="EAL_sf"/>
</dbReference>
<keyword evidence="6" id="KW-0378">Hydrolase</keyword>
<comment type="subcellular location">
    <subcellularLocation>
        <location evidence="1">Cell membrane</location>
        <topology evidence="1">Multi-pass membrane protein</topology>
    </subcellularLocation>
</comment>
<feature type="transmembrane region" description="Helical" evidence="10">
    <location>
        <begin position="12"/>
        <end position="31"/>
    </location>
</feature>
<dbReference type="AlphaFoldDB" id="A0A2S4RUN3"/>
<evidence type="ECO:0000256" key="4">
    <source>
        <dbReference type="ARBA" id="ARBA00022636"/>
    </source>
</evidence>
<gene>
    <name evidence="12" type="ORF">C3430_18765</name>
</gene>
<dbReference type="CDD" id="cd01948">
    <property type="entry name" value="EAL"/>
    <property type="match status" value="1"/>
</dbReference>
<evidence type="ECO:0000313" key="12">
    <source>
        <dbReference type="EMBL" id="POU63628.1"/>
    </source>
</evidence>
<dbReference type="STRING" id="35703.AL524_05185"/>
<comment type="caution">
    <text evidence="12">The sequence shown here is derived from an EMBL/GenBank/DDBJ whole genome shotgun (WGS) entry which is preliminary data.</text>
</comment>
<comment type="catalytic activity">
    <reaction evidence="9">
        <text>3',3'-c-di-GMP + H2O = 5'-phosphoguanylyl(3'-&gt;5')guanosine + H(+)</text>
        <dbReference type="Rhea" id="RHEA:24902"/>
        <dbReference type="ChEBI" id="CHEBI:15377"/>
        <dbReference type="ChEBI" id="CHEBI:15378"/>
        <dbReference type="ChEBI" id="CHEBI:58754"/>
        <dbReference type="ChEBI" id="CHEBI:58805"/>
        <dbReference type="EC" id="3.1.4.52"/>
    </reaction>
</comment>
<dbReference type="InterPro" id="IPR001633">
    <property type="entry name" value="EAL_dom"/>
</dbReference>
<dbReference type="PROSITE" id="PS50883">
    <property type="entry name" value="EAL"/>
    <property type="match status" value="1"/>
</dbReference>
<dbReference type="SMART" id="SM00052">
    <property type="entry name" value="EAL"/>
    <property type="match status" value="1"/>
</dbReference>
<sequence>MSHRAHGKMLRFLGIIMTVLLPVMLVLWFAYQRAVSETSDQLGTFAQLALNKTELVILQADLARDAAEQYQGQACTPAHQQRMLNIIRGRMYINELIYAEDDRFLCSSIMTLPAPYIISAPDYKRKPDISIYYYRDTPFFTGYKMTYLQRGNYVVVINPLSWSEVMSDDPDMVWGVYDTVTDTFFSVSERAHVAQLLPLIRRDQQIFQQDDRFYTIAHSEKRPIAVIVSTTEQRLYQNLYHQLMFTLPLGIISGIFLLWMWLRLNREYHSPRRMLQRAIDKRQLCLHYQPIIDIKNETCVGAEALLRWSCSESNAEVMSPAEFIPLAEKEGLIEQITDYVVEEVFRDLGAFLATHPHLYISINLSASDFHSSRLIAMIAAKTQQYSVLAQQIKIEVTERAFIDVPKATPVIQAFRQAGFEVAIDDFGTGYSNLHNLYSLNVDILKIDKSFIDTLATNSTSHLIAEHIVEMAQSLRLKTIAEGVETIEQVNWLLKRGVQYCQGWYFAKALPPQAFIIWQQQSLARLMRRGQ</sequence>
<evidence type="ECO:0000256" key="8">
    <source>
        <dbReference type="ARBA" id="ARBA00023136"/>
    </source>
</evidence>
<evidence type="ECO:0000256" key="5">
    <source>
        <dbReference type="ARBA" id="ARBA00022692"/>
    </source>
</evidence>
<evidence type="ECO:0000256" key="9">
    <source>
        <dbReference type="ARBA" id="ARBA00034290"/>
    </source>
</evidence>
<evidence type="ECO:0000259" key="11">
    <source>
        <dbReference type="PROSITE" id="PS50883"/>
    </source>
</evidence>
<keyword evidence="7 10" id="KW-1133">Transmembrane helix</keyword>
<evidence type="ECO:0000313" key="13">
    <source>
        <dbReference type="Proteomes" id="UP000237003"/>
    </source>
</evidence>
<reference evidence="12 13" key="1">
    <citation type="submission" date="2018-01" db="EMBL/GenBank/DDBJ databases">
        <title>Complete genome sequences of 14 Citrobacter spp. isolated from plant in Canada.</title>
        <authorList>
            <person name="Bhandare S.G."/>
            <person name="Colavecchio A."/>
            <person name="Jeukens J."/>
            <person name="Emond-Rheault J.-G."/>
            <person name="Freschi L."/>
            <person name="Hamel J."/>
            <person name="Kukavica-Ibrulj I."/>
            <person name="Levesque R."/>
            <person name="Goodridge L."/>
        </authorList>
    </citation>
    <scope>NUCLEOTIDE SEQUENCE [LARGE SCALE GENOMIC DNA]</scope>
    <source>
        <strain evidence="12 13">S1285</strain>
    </source>
</reference>
<evidence type="ECO:0000256" key="10">
    <source>
        <dbReference type="SAM" id="Phobius"/>
    </source>
</evidence>
<keyword evidence="5 10" id="KW-0812">Transmembrane</keyword>
<proteinExistence type="predicted"/>
<dbReference type="InterPro" id="IPR050706">
    <property type="entry name" value="Cyclic-di-GMP_PDE-like"/>
</dbReference>
<dbReference type="Pfam" id="PF12792">
    <property type="entry name" value="CSS-motif"/>
    <property type="match status" value="1"/>
</dbReference>
<dbReference type="RefSeq" id="WP_103777893.1">
    <property type="nucleotide sequence ID" value="NZ_PQLX01000007.1"/>
</dbReference>
<evidence type="ECO:0000256" key="7">
    <source>
        <dbReference type="ARBA" id="ARBA00022989"/>
    </source>
</evidence>
<feature type="domain" description="EAL" evidence="11">
    <location>
        <begin position="268"/>
        <end position="522"/>
    </location>
</feature>
<dbReference type="GO" id="GO:0071111">
    <property type="term" value="F:cyclic-guanylate-specific phosphodiesterase activity"/>
    <property type="evidence" value="ECO:0007669"/>
    <property type="project" value="UniProtKB-EC"/>
</dbReference>
<keyword evidence="8 10" id="KW-0472">Membrane</keyword>
<dbReference type="OrthoDB" id="9812358at2"/>
<accession>A0A2S4RUN3</accession>
<feature type="transmembrane region" description="Helical" evidence="10">
    <location>
        <begin position="239"/>
        <end position="262"/>
    </location>
</feature>
<dbReference type="SUPFAM" id="SSF141868">
    <property type="entry name" value="EAL domain-like"/>
    <property type="match status" value="1"/>
</dbReference>
<evidence type="ECO:0000256" key="1">
    <source>
        <dbReference type="ARBA" id="ARBA00004651"/>
    </source>
</evidence>
<keyword evidence="3" id="KW-1003">Cell membrane</keyword>
<evidence type="ECO:0000256" key="3">
    <source>
        <dbReference type="ARBA" id="ARBA00022475"/>
    </source>
</evidence>
<dbReference type="EMBL" id="PQLX01000007">
    <property type="protein sequence ID" value="POU63628.1"/>
    <property type="molecule type" value="Genomic_DNA"/>
</dbReference>
<dbReference type="GO" id="GO:0005886">
    <property type="term" value="C:plasma membrane"/>
    <property type="evidence" value="ECO:0007669"/>
    <property type="project" value="UniProtKB-SubCell"/>
</dbReference>
<dbReference type="PANTHER" id="PTHR33121:SF60">
    <property type="entry name" value="CYCLIC DI-GMP PHOSPHODIESTERASE PDEC-RELATED"/>
    <property type="match status" value="1"/>
</dbReference>
<dbReference type="Gene3D" id="3.20.20.450">
    <property type="entry name" value="EAL domain"/>
    <property type="match status" value="1"/>
</dbReference>
<dbReference type="Proteomes" id="UP000237003">
    <property type="component" value="Unassembled WGS sequence"/>
</dbReference>
<dbReference type="EC" id="3.1.4.52" evidence="2"/>
<evidence type="ECO:0000256" key="6">
    <source>
        <dbReference type="ARBA" id="ARBA00022801"/>
    </source>
</evidence>
<evidence type="ECO:0000256" key="2">
    <source>
        <dbReference type="ARBA" id="ARBA00012282"/>
    </source>
</evidence>
<dbReference type="PANTHER" id="PTHR33121">
    <property type="entry name" value="CYCLIC DI-GMP PHOSPHODIESTERASE PDEF"/>
    <property type="match status" value="1"/>
</dbReference>
<keyword evidence="4" id="KW-0973">c-di-GMP</keyword>
<dbReference type="InterPro" id="IPR024744">
    <property type="entry name" value="CSS-motif_dom"/>
</dbReference>
<protein>
    <recommendedName>
        <fullName evidence="2">cyclic-guanylate-specific phosphodiesterase</fullName>
        <ecNumber evidence="2">3.1.4.52</ecNumber>
    </recommendedName>
</protein>